<dbReference type="Proteomes" id="UP000663937">
    <property type="component" value="Chromosome"/>
</dbReference>
<evidence type="ECO:0000259" key="1">
    <source>
        <dbReference type="Pfam" id="PF13020"/>
    </source>
</evidence>
<dbReference type="Pfam" id="PF13020">
    <property type="entry name" value="NOV_C"/>
    <property type="match status" value="1"/>
</dbReference>
<proteinExistence type="predicted"/>
<dbReference type="RefSeq" id="WP_227424345.1">
    <property type="nucleotide sequence ID" value="NZ_CP071868.1"/>
</dbReference>
<dbReference type="InterPro" id="IPR024975">
    <property type="entry name" value="NOV_C"/>
</dbReference>
<reference evidence="2" key="1">
    <citation type="submission" date="2021-03" db="EMBL/GenBank/DDBJ databases">
        <title>Pengzhenrongella sicca gen. nov., sp. nov., a new member of suborder Micrococcineae isolated from High-Arctic tundra soil.</title>
        <authorList>
            <person name="Peng F."/>
        </authorList>
    </citation>
    <scope>NUCLEOTIDE SEQUENCE</scope>
    <source>
        <strain evidence="2">LRZ-2</strain>
    </source>
</reference>
<feature type="domain" description="Protein NO VEIN C-terminal" evidence="1">
    <location>
        <begin position="326"/>
        <end position="405"/>
    </location>
</feature>
<evidence type="ECO:0000313" key="3">
    <source>
        <dbReference type="Proteomes" id="UP000663937"/>
    </source>
</evidence>
<dbReference type="KEGG" id="psic:J4E96_03120"/>
<evidence type="ECO:0000313" key="2">
    <source>
        <dbReference type="EMBL" id="QTE30029.1"/>
    </source>
</evidence>
<keyword evidence="3" id="KW-1185">Reference proteome</keyword>
<dbReference type="EMBL" id="CP071868">
    <property type="protein sequence ID" value="QTE30029.1"/>
    <property type="molecule type" value="Genomic_DNA"/>
</dbReference>
<dbReference type="AlphaFoldDB" id="A0A8A4ZGA6"/>
<name>A0A8A4ZGA6_9MICO</name>
<protein>
    <submittedName>
        <fullName evidence="2">DUF3883 domain-containing protein</fullName>
    </submittedName>
</protein>
<organism evidence="2 3">
    <name type="scientific">Pengzhenrongella sicca</name>
    <dbReference type="NCBI Taxonomy" id="2819238"/>
    <lineage>
        <taxon>Bacteria</taxon>
        <taxon>Bacillati</taxon>
        <taxon>Actinomycetota</taxon>
        <taxon>Actinomycetes</taxon>
        <taxon>Micrococcales</taxon>
        <taxon>Pengzhenrongella</taxon>
    </lineage>
</organism>
<accession>A0A8A4ZGA6</accession>
<sequence length="435" mass="47818">MISGTKVYRPLKKKMAAEIADLRGLPDPKVSGGSSVESRFLDAVYASIVGTPSGGADAYRKTEALLERLALPYDPYWDTSEAALTGGSTVTNRAYSRIRAALSATPRCFMLNVTDAPVGARWEQNHQELYRYDTTVTGRRSLNDGGPGSRIVYYATSKSRRDAKHFIARATVSYIDPGWTGPWVAQLEEYTPFPAPVPVDELELVGWNRQHAITEITYDTYRALVRAGGLPFETAGSSSAVPGLEETEVADLGLGGGRVAERVLHDFPIRDDDVPSLEIPDPLPTGVHGGGLVLVPRYIETATGLVSDDPNALPARPRDRKRDKIAEQRAVELATKALVKDGWVLHSDRQKDGVGYDLEFKRADAQLNVEIKGIVGRRLAFNITPKELWRAQTDPRWVLIAVTDVLTPRSFSLHVVTRDRVAAADRAVTGYRIRL</sequence>
<gene>
    <name evidence="2" type="ORF">J4E96_03120</name>
</gene>